<accession>A0A1W1XBY5</accession>
<feature type="transmembrane region" description="Helical" evidence="7">
    <location>
        <begin position="268"/>
        <end position="286"/>
    </location>
</feature>
<evidence type="ECO:0000256" key="1">
    <source>
        <dbReference type="ARBA" id="ARBA00004651"/>
    </source>
</evidence>
<feature type="transmembrane region" description="Helical" evidence="7">
    <location>
        <begin position="212"/>
        <end position="230"/>
    </location>
</feature>
<evidence type="ECO:0000256" key="4">
    <source>
        <dbReference type="ARBA" id="ARBA00022692"/>
    </source>
</evidence>
<keyword evidence="4 7" id="KW-0812">Transmembrane</keyword>
<dbReference type="RefSeq" id="WP_084114760.1">
    <property type="nucleotide sequence ID" value="NZ_FWXH01000003.1"/>
</dbReference>
<dbReference type="InterPro" id="IPR000620">
    <property type="entry name" value="EamA_dom"/>
</dbReference>
<keyword evidence="6 7" id="KW-0472">Membrane</keyword>
<dbReference type="InterPro" id="IPR051258">
    <property type="entry name" value="Diverse_Substrate_Transporter"/>
</dbReference>
<dbReference type="Proteomes" id="UP000192468">
    <property type="component" value="Unassembled WGS sequence"/>
</dbReference>
<evidence type="ECO:0000256" key="5">
    <source>
        <dbReference type="ARBA" id="ARBA00022989"/>
    </source>
</evidence>
<organism evidence="9 10">
    <name type="scientific">Clostridium acidisoli DSM 12555</name>
    <dbReference type="NCBI Taxonomy" id="1121291"/>
    <lineage>
        <taxon>Bacteria</taxon>
        <taxon>Bacillati</taxon>
        <taxon>Bacillota</taxon>
        <taxon>Clostridia</taxon>
        <taxon>Eubacteriales</taxon>
        <taxon>Clostridiaceae</taxon>
        <taxon>Clostridium</taxon>
    </lineage>
</organism>
<feature type="transmembrane region" description="Helical" evidence="7">
    <location>
        <begin position="101"/>
        <end position="119"/>
    </location>
</feature>
<dbReference type="EMBL" id="FWXH01000003">
    <property type="protein sequence ID" value="SMC21360.1"/>
    <property type="molecule type" value="Genomic_DNA"/>
</dbReference>
<evidence type="ECO:0000256" key="7">
    <source>
        <dbReference type="SAM" id="Phobius"/>
    </source>
</evidence>
<proteinExistence type="inferred from homology"/>
<reference evidence="9 10" key="1">
    <citation type="submission" date="2017-04" db="EMBL/GenBank/DDBJ databases">
        <authorList>
            <person name="Afonso C.L."/>
            <person name="Miller P.J."/>
            <person name="Scott M.A."/>
            <person name="Spackman E."/>
            <person name="Goraichik I."/>
            <person name="Dimitrov K.M."/>
            <person name="Suarez D.L."/>
            <person name="Swayne D.E."/>
        </authorList>
    </citation>
    <scope>NUCLEOTIDE SEQUENCE [LARGE SCALE GENOMIC DNA]</scope>
    <source>
        <strain evidence="9 10">DSM 12555</strain>
    </source>
</reference>
<evidence type="ECO:0000256" key="6">
    <source>
        <dbReference type="ARBA" id="ARBA00023136"/>
    </source>
</evidence>
<evidence type="ECO:0000313" key="10">
    <source>
        <dbReference type="Proteomes" id="UP000192468"/>
    </source>
</evidence>
<protein>
    <submittedName>
        <fullName evidence="9">Permease of the drug/metabolite transporter (DMT) superfamily</fullName>
    </submittedName>
</protein>
<feature type="domain" description="EamA" evidence="8">
    <location>
        <begin position="9"/>
        <end position="141"/>
    </location>
</feature>
<sequence>MNNKILKSNVLLLLTAAIWGFAFVAQRVGIKYVGAFTFNGIRFALGSISLIPLIMFFNKNKEQAKNIERSAVFPGIIAGIILFAASSLQQVGIIGTTAGKAGFITGLYIVLVPILGIFLKQYIGINSWIGAIVAVIGLYLLCVTGKFDISTSDMLILSSALFFAIHIILIDFLSLKVNSLNLAFFQFLTCSILSIISAIIFENINITNILHASVPILYGGIFSVGVAYTLQIFGQKHAEPSHAAIIMSMESVFATIGGFIILHEYSNLRSIIGCLLILAGMIIAQVKINKKTIEESEDYDKVSVGK</sequence>
<feature type="transmembrane region" description="Helical" evidence="7">
    <location>
        <begin position="180"/>
        <end position="200"/>
    </location>
</feature>
<feature type="transmembrane region" description="Helical" evidence="7">
    <location>
        <begin position="242"/>
        <end position="262"/>
    </location>
</feature>
<keyword evidence="3" id="KW-1003">Cell membrane</keyword>
<feature type="transmembrane region" description="Helical" evidence="7">
    <location>
        <begin position="41"/>
        <end position="58"/>
    </location>
</feature>
<keyword evidence="10" id="KW-1185">Reference proteome</keyword>
<dbReference type="OrthoDB" id="9804865at2"/>
<evidence type="ECO:0000259" key="8">
    <source>
        <dbReference type="Pfam" id="PF00892"/>
    </source>
</evidence>
<dbReference type="Pfam" id="PF00892">
    <property type="entry name" value="EamA"/>
    <property type="match status" value="2"/>
</dbReference>
<dbReference type="Gene3D" id="1.10.3730.20">
    <property type="match status" value="1"/>
</dbReference>
<dbReference type="STRING" id="1121291.SAMN02745134_01262"/>
<dbReference type="PANTHER" id="PTHR42920">
    <property type="entry name" value="OS03G0707200 PROTEIN-RELATED"/>
    <property type="match status" value="1"/>
</dbReference>
<name>A0A1W1XBY5_9CLOT</name>
<feature type="transmembrane region" description="Helical" evidence="7">
    <location>
        <begin position="155"/>
        <end position="173"/>
    </location>
</feature>
<evidence type="ECO:0000256" key="3">
    <source>
        <dbReference type="ARBA" id="ARBA00022475"/>
    </source>
</evidence>
<comment type="similarity">
    <text evidence="2">Belongs to the EamA transporter family.</text>
</comment>
<dbReference type="SUPFAM" id="SSF103481">
    <property type="entry name" value="Multidrug resistance efflux transporter EmrE"/>
    <property type="match status" value="2"/>
</dbReference>
<dbReference type="PANTHER" id="PTHR42920:SF5">
    <property type="entry name" value="EAMA DOMAIN-CONTAINING PROTEIN"/>
    <property type="match status" value="1"/>
</dbReference>
<gene>
    <name evidence="9" type="ORF">SAMN02745134_01262</name>
</gene>
<evidence type="ECO:0000256" key="2">
    <source>
        <dbReference type="ARBA" id="ARBA00007362"/>
    </source>
</evidence>
<feature type="domain" description="EamA" evidence="8">
    <location>
        <begin position="153"/>
        <end position="283"/>
    </location>
</feature>
<evidence type="ECO:0000313" key="9">
    <source>
        <dbReference type="EMBL" id="SMC21360.1"/>
    </source>
</evidence>
<feature type="transmembrane region" description="Helical" evidence="7">
    <location>
        <begin position="128"/>
        <end position="149"/>
    </location>
</feature>
<feature type="transmembrane region" description="Helical" evidence="7">
    <location>
        <begin position="70"/>
        <end position="89"/>
    </location>
</feature>
<dbReference type="InterPro" id="IPR037185">
    <property type="entry name" value="EmrE-like"/>
</dbReference>
<dbReference type="GO" id="GO:0005886">
    <property type="term" value="C:plasma membrane"/>
    <property type="evidence" value="ECO:0007669"/>
    <property type="project" value="UniProtKB-SubCell"/>
</dbReference>
<dbReference type="AlphaFoldDB" id="A0A1W1XBY5"/>
<keyword evidence="5 7" id="KW-1133">Transmembrane helix</keyword>
<comment type="subcellular location">
    <subcellularLocation>
        <location evidence="1">Cell membrane</location>
        <topology evidence="1">Multi-pass membrane protein</topology>
    </subcellularLocation>
</comment>